<reference evidence="6 7" key="1">
    <citation type="submission" date="2021-02" db="EMBL/GenBank/DDBJ databases">
        <title>Complete genome of Desulfoluna sp. strain ASN36.</title>
        <authorList>
            <person name="Takahashi A."/>
            <person name="Kojima H."/>
            <person name="Fukui M."/>
        </authorList>
    </citation>
    <scope>NUCLEOTIDE SEQUENCE [LARGE SCALE GENOMIC DNA]</scope>
    <source>
        <strain evidence="6 7">ASN36</strain>
    </source>
</reference>
<dbReference type="InterPro" id="IPR003593">
    <property type="entry name" value="AAA+_ATPase"/>
</dbReference>
<dbReference type="Gene3D" id="1.10.8.60">
    <property type="match status" value="1"/>
</dbReference>
<name>A0ABN6EYV1_9BACT</name>
<evidence type="ECO:0000256" key="3">
    <source>
        <dbReference type="PROSITE-ProRule" id="PRU00169"/>
    </source>
</evidence>
<dbReference type="PROSITE" id="PS00676">
    <property type="entry name" value="SIGMA54_INTERACT_2"/>
    <property type="match status" value="1"/>
</dbReference>
<dbReference type="InterPro" id="IPR025662">
    <property type="entry name" value="Sigma_54_int_dom_ATP-bd_1"/>
</dbReference>
<feature type="domain" description="Sigma-54 factor interaction" evidence="4">
    <location>
        <begin position="137"/>
        <end position="366"/>
    </location>
</feature>
<dbReference type="Gene3D" id="3.40.50.300">
    <property type="entry name" value="P-loop containing nucleotide triphosphate hydrolases"/>
    <property type="match status" value="1"/>
</dbReference>
<dbReference type="InterPro" id="IPR025943">
    <property type="entry name" value="Sigma_54_int_dom_ATP-bd_2"/>
</dbReference>
<keyword evidence="7" id="KW-1185">Reference proteome</keyword>
<dbReference type="PANTHER" id="PTHR32071">
    <property type="entry name" value="TRANSCRIPTIONAL REGULATORY PROTEIN"/>
    <property type="match status" value="1"/>
</dbReference>
<dbReference type="PROSITE" id="PS50110">
    <property type="entry name" value="RESPONSE_REGULATORY"/>
    <property type="match status" value="1"/>
</dbReference>
<dbReference type="PANTHER" id="PTHR32071:SF113">
    <property type="entry name" value="ALGINATE BIOSYNTHESIS TRANSCRIPTIONAL REGULATORY PROTEIN ALGB"/>
    <property type="match status" value="1"/>
</dbReference>
<evidence type="ECO:0000259" key="4">
    <source>
        <dbReference type="PROSITE" id="PS50045"/>
    </source>
</evidence>
<evidence type="ECO:0000259" key="5">
    <source>
        <dbReference type="PROSITE" id="PS50110"/>
    </source>
</evidence>
<protein>
    <submittedName>
        <fullName evidence="6">Fis family transcriptional regulator</fullName>
    </submittedName>
</protein>
<dbReference type="Pfam" id="PF25601">
    <property type="entry name" value="AAA_lid_14"/>
    <property type="match status" value="1"/>
</dbReference>
<dbReference type="RefSeq" id="WP_236891732.1">
    <property type="nucleotide sequence ID" value="NZ_AP024488.1"/>
</dbReference>
<dbReference type="SMART" id="SM00382">
    <property type="entry name" value="AAA"/>
    <property type="match status" value="1"/>
</dbReference>
<dbReference type="PROSITE" id="PS00675">
    <property type="entry name" value="SIGMA54_INTERACT_1"/>
    <property type="match status" value="1"/>
</dbReference>
<feature type="modified residue" description="4-aspartylphosphate" evidence="3">
    <location>
        <position position="52"/>
    </location>
</feature>
<dbReference type="Pfam" id="PF00158">
    <property type="entry name" value="Sigma54_activat"/>
    <property type="match status" value="1"/>
</dbReference>
<keyword evidence="1" id="KW-0547">Nucleotide-binding</keyword>
<dbReference type="SUPFAM" id="SSF52540">
    <property type="entry name" value="P-loop containing nucleoside triphosphate hydrolases"/>
    <property type="match status" value="1"/>
</dbReference>
<dbReference type="InterPro" id="IPR001789">
    <property type="entry name" value="Sig_transdc_resp-reg_receiver"/>
</dbReference>
<dbReference type="InterPro" id="IPR011006">
    <property type="entry name" value="CheY-like_superfamily"/>
</dbReference>
<organism evidence="6 7">
    <name type="scientific">Desulfoluna limicola</name>
    <dbReference type="NCBI Taxonomy" id="2810562"/>
    <lineage>
        <taxon>Bacteria</taxon>
        <taxon>Pseudomonadati</taxon>
        <taxon>Thermodesulfobacteriota</taxon>
        <taxon>Desulfobacteria</taxon>
        <taxon>Desulfobacterales</taxon>
        <taxon>Desulfolunaceae</taxon>
        <taxon>Desulfoluna</taxon>
    </lineage>
</organism>
<gene>
    <name evidence="6" type="ORF">DSLASN_11190</name>
</gene>
<accession>A0ABN6EYV1</accession>
<sequence>MKQVLIIDDDPGVCGFMEDIIASMGYGATCAPTLAKGMEMALSAHWDVIFLDVHLPDGSGLAAVSQFRKAPSSPSVIILTGEGTADGAAQAIQSGAWDYIVKPATLDAIRLSLKHVMEIRQARGSASPSLRFKRDSIAGDSPELSDCLAAATDASGSDANVLITGESGTGKELFARAIHDNSPRSKGPFVVVDCAALPETLVESVLFGHEKGAFTGATRSQEGLIREADGGTIFLDELGELSPSNQKRFLRVLQEKRIRAVGGDRETEVDFRLIAATHRDIEGLVREGAFREDLLFRIRSLTITLPPLRIRRGDTHIIAMRAVGTCCHRFGLADKGFYPEFLEALTRYPWPGNARELIAAVEAAVIRAKTEPLLHPIHLPVHIRTELAQAAVHDSTTRKVPSIEPLPRALDTLSHAEHMEAAEKSYLQEIATLAEKRIQEMCRLTDLSRAQIYRLIKKHNITL</sequence>
<dbReference type="CDD" id="cd00009">
    <property type="entry name" value="AAA"/>
    <property type="match status" value="1"/>
</dbReference>
<evidence type="ECO:0000256" key="2">
    <source>
        <dbReference type="ARBA" id="ARBA00022840"/>
    </source>
</evidence>
<dbReference type="SUPFAM" id="SSF52172">
    <property type="entry name" value="CheY-like"/>
    <property type="match status" value="1"/>
</dbReference>
<dbReference type="Proteomes" id="UP001320148">
    <property type="component" value="Chromosome"/>
</dbReference>
<dbReference type="PROSITE" id="PS50045">
    <property type="entry name" value="SIGMA54_INTERACT_4"/>
    <property type="match status" value="1"/>
</dbReference>
<dbReference type="CDD" id="cd00156">
    <property type="entry name" value="REC"/>
    <property type="match status" value="1"/>
</dbReference>
<keyword evidence="3" id="KW-0597">Phosphoprotein</keyword>
<keyword evidence="2" id="KW-0067">ATP-binding</keyword>
<evidence type="ECO:0000313" key="7">
    <source>
        <dbReference type="Proteomes" id="UP001320148"/>
    </source>
</evidence>
<dbReference type="SMART" id="SM00448">
    <property type="entry name" value="REC"/>
    <property type="match status" value="1"/>
</dbReference>
<dbReference type="InterPro" id="IPR058031">
    <property type="entry name" value="AAA_lid_NorR"/>
</dbReference>
<dbReference type="SUPFAM" id="SSF46689">
    <property type="entry name" value="Homeodomain-like"/>
    <property type="match status" value="1"/>
</dbReference>
<dbReference type="InterPro" id="IPR002078">
    <property type="entry name" value="Sigma_54_int"/>
</dbReference>
<proteinExistence type="predicted"/>
<evidence type="ECO:0000256" key="1">
    <source>
        <dbReference type="ARBA" id="ARBA00022741"/>
    </source>
</evidence>
<feature type="domain" description="Response regulatory" evidence="5">
    <location>
        <begin position="3"/>
        <end position="117"/>
    </location>
</feature>
<dbReference type="Gene3D" id="3.40.50.2300">
    <property type="match status" value="1"/>
</dbReference>
<evidence type="ECO:0000313" key="6">
    <source>
        <dbReference type="EMBL" id="BCS95487.1"/>
    </source>
</evidence>
<dbReference type="InterPro" id="IPR009057">
    <property type="entry name" value="Homeodomain-like_sf"/>
</dbReference>
<dbReference type="Pfam" id="PF00072">
    <property type="entry name" value="Response_reg"/>
    <property type="match status" value="1"/>
</dbReference>
<dbReference type="InterPro" id="IPR027417">
    <property type="entry name" value="P-loop_NTPase"/>
</dbReference>
<dbReference type="EMBL" id="AP024488">
    <property type="protein sequence ID" value="BCS95487.1"/>
    <property type="molecule type" value="Genomic_DNA"/>
</dbReference>